<sequence>MAYPFPPRCGFASPWGAIQTVTPLGPDAVAVSTASHGGLCVSPDALARMPAATRQTAYSANGWFEEDCDWALPYLALGLDAHEDDPVRGPALRAAAERTIRAYHPQHAALLGVAKARETGHG</sequence>
<dbReference type="InterPro" id="IPR054276">
    <property type="entry name" value="DUF7007"/>
</dbReference>
<reference evidence="2 3" key="1">
    <citation type="submission" date="2020-08" db="EMBL/GenBank/DDBJ databases">
        <title>Genomic Encyclopedia of Type Strains, Phase IV (KMG-IV): sequencing the most valuable type-strain genomes for metagenomic binning, comparative biology and taxonomic classification.</title>
        <authorList>
            <person name="Goeker M."/>
        </authorList>
    </citation>
    <scope>NUCLEOTIDE SEQUENCE [LARGE SCALE GENOMIC DNA]</scope>
    <source>
        <strain evidence="2 3">DSM 21793</strain>
    </source>
</reference>
<proteinExistence type="predicted"/>
<dbReference type="Pfam" id="PF22653">
    <property type="entry name" value="DUF7007"/>
    <property type="match status" value="1"/>
</dbReference>
<evidence type="ECO:0000259" key="1">
    <source>
        <dbReference type="Pfam" id="PF22653"/>
    </source>
</evidence>
<evidence type="ECO:0000313" key="2">
    <source>
        <dbReference type="EMBL" id="MBB3892853.1"/>
    </source>
</evidence>
<organism evidence="2 3">
    <name type="scientific">Phenylobacterium haematophilum</name>
    <dbReference type="NCBI Taxonomy" id="98513"/>
    <lineage>
        <taxon>Bacteria</taxon>
        <taxon>Pseudomonadati</taxon>
        <taxon>Pseudomonadota</taxon>
        <taxon>Alphaproteobacteria</taxon>
        <taxon>Caulobacterales</taxon>
        <taxon>Caulobacteraceae</taxon>
        <taxon>Phenylobacterium</taxon>
    </lineage>
</organism>
<name>A0A840A584_9CAUL</name>
<comment type="caution">
    <text evidence="2">The sequence shown here is derived from an EMBL/GenBank/DDBJ whole genome shotgun (WGS) entry which is preliminary data.</text>
</comment>
<dbReference type="Proteomes" id="UP000530564">
    <property type="component" value="Unassembled WGS sequence"/>
</dbReference>
<evidence type="ECO:0000313" key="3">
    <source>
        <dbReference type="Proteomes" id="UP000530564"/>
    </source>
</evidence>
<dbReference type="AlphaFoldDB" id="A0A840A584"/>
<dbReference type="EMBL" id="JACIDK010000006">
    <property type="protein sequence ID" value="MBB3892853.1"/>
    <property type="molecule type" value="Genomic_DNA"/>
</dbReference>
<gene>
    <name evidence="2" type="ORF">GGQ61_003591</name>
</gene>
<protein>
    <recommendedName>
        <fullName evidence="1">DUF7007 domain-containing protein</fullName>
    </recommendedName>
</protein>
<accession>A0A840A584</accession>
<keyword evidence="3" id="KW-1185">Reference proteome</keyword>
<dbReference type="RefSeq" id="WP_183775805.1">
    <property type="nucleotide sequence ID" value="NZ_JACIDK010000006.1"/>
</dbReference>
<feature type="domain" description="DUF7007" evidence="1">
    <location>
        <begin position="11"/>
        <end position="112"/>
    </location>
</feature>